<reference evidence="2 3" key="1">
    <citation type="submission" date="2018-05" db="EMBL/GenBank/DDBJ databases">
        <title>Brachybacterium sp. M1HQ-2T, whole genome shotgun sequence.</title>
        <authorList>
            <person name="Tuo L."/>
        </authorList>
    </citation>
    <scope>NUCLEOTIDE SEQUENCE [LARGE SCALE GENOMIC DNA]</scope>
    <source>
        <strain evidence="2 3">M1HQ-2</strain>
    </source>
</reference>
<sequence length="245" mass="26791">MKPFLLIATRPEDEVAASEYEATLRLTGLAPEQLHHLQLDRTPMPEIDLEDISGIIVGGSPYNTSDEADTKSEDQKRAERELGELLDRVVEADFPFFGACYGVGTLGVHQGAIVDRTYGEPVGGIDVELTAAGREDPLVKASGVPDSFLAFVGHKEAVHVLPAHAVLLATGQRCPVQMFRVGSCQYATQFHPELDNDGLIGRIHAYRDNGYFDPAEEEALIERVSPVDVHHAAKLLRAFVEVHAR</sequence>
<dbReference type="Pfam" id="PF00117">
    <property type="entry name" value="GATase"/>
    <property type="match status" value="1"/>
</dbReference>
<dbReference type="SUPFAM" id="SSF52317">
    <property type="entry name" value="Class I glutamine amidotransferase-like"/>
    <property type="match status" value="1"/>
</dbReference>
<dbReference type="NCBIfam" id="NF005743">
    <property type="entry name" value="PRK07567.1"/>
    <property type="match status" value="1"/>
</dbReference>
<dbReference type="PANTHER" id="PTHR42695:SF5">
    <property type="entry name" value="GLUTAMINE AMIDOTRANSFERASE YLR126C-RELATED"/>
    <property type="match status" value="1"/>
</dbReference>
<feature type="domain" description="Glutamine amidotransferase" evidence="1">
    <location>
        <begin position="43"/>
        <end position="194"/>
    </location>
</feature>
<dbReference type="OrthoDB" id="5196541at2"/>
<keyword evidence="2" id="KW-0315">Glutamine amidotransferase</keyword>
<dbReference type="InterPro" id="IPR029062">
    <property type="entry name" value="Class_I_gatase-like"/>
</dbReference>
<dbReference type="RefSeq" id="WP_109274185.1">
    <property type="nucleotide sequence ID" value="NZ_QFKX01000001.1"/>
</dbReference>
<dbReference type="Proteomes" id="UP000245590">
    <property type="component" value="Unassembled WGS sequence"/>
</dbReference>
<dbReference type="InterPro" id="IPR044992">
    <property type="entry name" value="ChyE-like"/>
</dbReference>
<gene>
    <name evidence="2" type="ORF">DEO23_01220</name>
</gene>
<name>A0A2U2RN83_9MICO</name>
<organism evidence="2 3">
    <name type="scientific">Brachybacterium endophyticum</name>
    <dbReference type="NCBI Taxonomy" id="2182385"/>
    <lineage>
        <taxon>Bacteria</taxon>
        <taxon>Bacillati</taxon>
        <taxon>Actinomycetota</taxon>
        <taxon>Actinomycetes</taxon>
        <taxon>Micrococcales</taxon>
        <taxon>Dermabacteraceae</taxon>
        <taxon>Brachybacterium</taxon>
    </lineage>
</organism>
<comment type="caution">
    <text evidence="2">The sequence shown here is derived from an EMBL/GenBank/DDBJ whole genome shotgun (WGS) entry which is preliminary data.</text>
</comment>
<dbReference type="GO" id="GO:0016740">
    <property type="term" value="F:transferase activity"/>
    <property type="evidence" value="ECO:0007669"/>
    <property type="project" value="UniProtKB-KW"/>
</dbReference>
<dbReference type="InterPro" id="IPR017926">
    <property type="entry name" value="GATASE"/>
</dbReference>
<dbReference type="CDD" id="cd01741">
    <property type="entry name" value="GATase1_1"/>
    <property type="match status" value="1"/>
</dbReference>
<keyword evidence="3" id="KW-1185">Reference proteome</keyword>
<dbReference type="Gene3D" id="3.40.50.880">
    <property type="match status" value="1"/>
</dbReference>
<evidence type="ECO:0000313" key="2">
    <source>
        <dbReference type="EMBL" id="PWH07301.1"/>
    </source>
</evidence>
<protein>
    <submittedName>
        <fullName evidence="2">Glutamine amidotransferase</fullName>
    </submittedName>
</protein>
<dbReference type="AlphaFoldDB" id="A0A2U2RN83"/>
<proteinExistence type="predicted"/>
<keyword evidence="2" id="KW-0808">Transferase</keyword>
<dbReference type="GO" id="GO:0005829">
    <property type="term" value="C:cytosol"/>
    <property type="evidence" value="ECO:0007669"/>
    <property type="project" value="TreeGrafter"/>
</dbReference>
<accession>A0A2U2RN83</accession>
<dbReference type="PANTHER" id="PTHR42695">
    <property type="entry name" value="GLUTAMINE AMIDOTRANSFERASE YLR126C-RELATED"/>
    <property type="match status" value="1"/>
</dbReference>
<dbReference type="PROSITE" id="PS51273">
    <property type="entry name" value="GATASE_TYPE_1"/>
    <property type="match status" value="1"/>
</dbReference>
<evidence type="ECO:0000259" key="1">
    <source>
        <dbReference type="Pfam" id="PF00117"/>
    </source>
</evidence>
<evidence type="ECO:0000313" key="3">
    <source>
        <dbReference type="Proteomes" id="UP000245590"/>
    </source>
</evidence>
<dbReference type="EMBL" id="QFKX01000001">
    <property type="protein sequence ID" value="PWH07301.1"/>
    <property type="molecule type" value="Genomic_DNA"/>
</dbReference>